<dbReference type="PANTHER" id="PTHR33755">
    <property type="entry name" value="TOXIN PARE1-RELATED"/>
    <property type="match status" value="1"/>
</dbReference>
<dbReference type="InterPro" id="IPR035093">
    <property type="entry name" value="RelE/ParE_toxin_dom_sf"/>
</dbReference>
<evidence type="ECO:0000256" key="2">
    <source>
        <dbReference type="ARBA" id="ARBA00022649"/>
    </source>
</evidence>
<comment type="caution">
    <text evidence="3">The sequence shown here is derived from an EMBL/GenBank/DDBJ whole genome shotgun (WGS) entry which is preliminary data.</text>
</comment>
<protein>
    <submittedName>
        <fullName evidence="3">Plasmid stabilization system protein</fullName>
    </submittedName>
</protein>
<dbReference type="Pfam" id="PF05016">
    <property type="entry name" value="ParE_toxin"/>
    <property type="match status" value="1"/>
</dbReference>
<dbReference type="Proteomes" id="UP000237839">
    <property type="component" value="Unassembled WGS sequence"/>
</dbReference>
<accession>A0A2S9H3R3</accession>
<organism evidence="3 4">
    <name type="scientific">Solimicrobium silvestre</name>
    <dbReference type="NCBI Taxonomy" id="2099400"/>
    <lineage>
        <taxon>Bacteria</taxon>
        <taxon>Pseudomonadati</taxon>
        <taxon>Pseudomonadota</taxon>
        <taxon>Betaproteobacteria</taxon>
        <taxon>Burkholderiales</taxon>
        <taxon>Oxalobacteraceae</taxon>
        <taxon>Solimicrobium</taxon>
    </lineage>
</organism>
<evidence type="ECO:0000313" key="4">
    <source>
        <dbReference type="Proteomes" id="UP000237839"/>
    </source>
</evidence>
<dbReference type="Gene3D" id="3.30.2310.20">
    <property type="entry name" value="RelE-like"/>
    <property type="match status" value="1"/>
</dbReference>
<dbReference type="InterPro" id="IPR007712">
    <property type="entry name" value="RelE/ParE_toxin"/>
</dbReference>
<dbReference type="PANTHER" id="PTHR33755:SF6">
    <property type="entry name" value="PLASMID STABILIZATION SYSTEM PROTEIN"/>
    <property type="match status" value="1"/>
</dbReference>
<comment type="similarity">
    <text evidence="1">Belongs to the RelE toxin family.</text>
</comment>
<name>A0A2S9H3R3_9BURK</name>
<dbReference type="EMBL" id="PUGF01000002">
    <property type="protein sequence ID" value="PRC94610.1"/>
    <property type="molecule type" value="Genomic_DNA"/>
</dbReference>
<dbReference type="RefSeq" id="WP_105530326.1">
    <property type="nucleotide sequence ID" value="NZ_PUGF01000002.1"/>
</dbReference>
<dbReference type="AlphaFoldDB" id="A0A2S9H3R3"/>
<keyword evidence="4" id="KW-1185">Reference proteome</keyword>
<evidence type="ECO:0000256" key="1">
    <source>
        <dbReference type="ARBA" id="ARBA00006226"/>
    </source>
</evidence>
<reference evidence="3 4" key="1">
    <citation type="submission" date="2018-02" db="EMBL/GenBank/DDBJ databases">
        <title>Solimicrobium silvestre gen. nov., sp. nov., isolated from alpine forest soil.</title>
        <authorList>
            <person name="Margesin R."/>
            <person name="Albuquerque L."/>
            <person name="Zhang D.-C."/>
            <person name="Froufe H.J.C."/>
            <person name="Severino R."/>
            <person name="Roxo I."/>
            <person name="Egas C."/>
            <person name="Da Costa M.S."/>
        </authorList>
    </citation>
    <scope>NUCLEOTIDE SEQUENCE [LARGE SCALE GENOMIC DNA]</scope>
    <source>
        <strain evidence="3 4">S20-91</strain>
    </source>
</reference>
<proteinExistence type="inferred from homology"/>
<sequence length="97" mass="11264">MELIWTPHARQARTAAIDYIAKDSPHAALAQLNEIERQTDMLIDYPEMERLGRVDGTRELVISNTSFVAIYRLNLPANRIELFRFVHSSQRWPATVR</sequence>
<keyword evidence="2" id="KW-1277">Toxin-antitoxin system</keyword>
<evidence type="ECO:0000313" key="3">
    <source>
        <dbReference type="EMBL" id="PRC94610.1"/>
    </source>
</evidence>
<gene>
    <name evidence="3" type="ORF">S2091_0613</name>
</gene>
<dbReference type="OrthoDB" id="9798046at2"/>
<dbReference type="InterPro" id="IPR051803">
    <property type="entry name" value="TA_system_RelE-like_toxin"/>
</dbReference>